<accession>A0A8I1SG67</accession>
<reference evidence="2" key="1">
    <citation type="submission" date="2020-12" db="EMBL/GenBank/DDBJ databases">
        <title>Oil enriched cultivation method for isolating marine PHA-producing bacteria.</title>
        <authorList>
            <person name="Zheng W."/>
            <person name="Yu S."/>
            <person name="Huang Y."/>
        </authorList>
    </citation>
    <scope>NUCLEOTIDE SEQUENCE</scope>
    <source>
        <strain evidence="2">SY-2-3</strain>
    </source>
</reference>
<dbReference type="EMBL" id="JAEKJW010000001">
    <property type="protein sequence ID" value="MBN8195292.1"/>
    <property type="molecule type" value="Genomic_DNA"/>
</dbReference>
<dbReference type="AlphaFoldDB" id="A0A8I1SG67"/>
<feature type="region of interest" description="Disordered" evidence="1">
    <location>
        <begin position="402"/>
        <end position="438"/>
    </location>
</feature>
<protein>
    <submittedName>
        <fullName evidence="2">Uncharacterized protein</fullName>
    </submittedName>
</protein>
<evidence type="ECO:0000313" key="3">
    <source>
        <dbReference type="Proteomes" id="UP000664405"/>
    </source>
</evidence>
<feature type="compositionally biased region" description="Polar residues" evidence="1">
    <location>
        <begin position="411"/>
        <end position="426"/>
    </location>
</feature>
<comment type="caution">
    <text evidence="2">The sequence shown here is derived from an EMBL/GenBank/DDBJ whole genome shotgun (WGS) entry which is preliminary data.</text>
</comment>
<organism evidence="2 3">
    <name type="scientific">Thalassospira povalilytica</name>
    <dbReference type="NCBI Taxonomy" id="732237"/>
    <lineage>
        <taxon>Bacteria</taxon>
        <taxon>Pseudomonadati</taxon>
        <taxon>Pseudomonadota</taxon>
        <taxon>Alphaproteobacteria</taxon>
        <taxon>Rhodospirillales</taxon>
        <taxon>Thalassospiraceae</taxon>
        <taxon>Thalassospira</taxon>
    </lineage>
</organism>
<evidence type="ECO:0000256" key="1">
    <source>
        <dbReference type="SAM" id="MobiDB-lite"/>
    </source>
</evidence>
<dbReference type="RefSeq" id="WP_206926483.1">
    <property type="nucleotide sequence ID" value="NZ_JAEKJW010000001.1"/>
</dbReference>
<gene>
    <name evidence="2" type="ORF">JF547_02060</name>
</gene>
<name>A0A8I1SG67_9PROT</name>
<dbReference type="Proteomes" id="UP000664405">
    <property type="component" value="Unassembled WGS sequence"/>
</dbReference>
<proteinExistence type="predicted"/>
<evidence type="ECO:0000313" key="2">
    <source>
        <dbReference type="EMBL" id="MBN8195292.1"/>
    </source>
</evidence>
<sequence length="486" mass="50106">MSIGANWRQISPGNVPGVAGDGAGSKFAQSNAADQLSETSEGRSFSEYMFGQDGFEFSDVLDVINPLQHIPGVGMIYRSLTGDELGNGARVVGGGLFGGVFGLAGAAIDAVVDAVTGEDTGAHVMAFVEDSFGGGDENGTAIADASENSSDSEISLAAADSSYQGDLVLPWMTGSQSVQPSRQAAPQAEQETIVQNAPVTPVDQTVLASNATVNPVRDGIKASDLNVPWAQSNRPAQSMNPQLQAQMTANMTGQARTSDTGTPAAPAMDPAELTVAMASAQTGNPASSGLAQTVAANSASHETMRRPTLTSDGGNTVWARAQSSGRLSRQDSKFAISPEIAAHEARFAKLNAAKENVSASKSENAFHDGNTPLSAAEMAARFNAALGRDKAQTMAADAVASTNAVADQDRSVSQNARNSGDVSANTAGDIAPNSDAESHPLMQRASNHLGGDEPVGAWFSQTMMDGLKKYQAMQQQNQARPSGNAI</sequence>